<dbReference type="GO" id="GO:0004497">
    <property type="term" value="F:monooxygenase activity"/>
    <property type="evidence" value="ECO:0007669"/>
    <property type="project" value="UniProtKB-KW"/>
</dbReference>
<dbReference type="OrthoDB" id="9782160at2"/>
<evidence type="ECO:0000256" key="2">
    <source>
        <dbReference type="ARBA" id="ARBA00023033"/>
    </source>
</evidence>
<dbReference type="EMBL" id="VKGK01000009">
    <property type="protein sequence ID" value="TRY14584.1"/>
    <property type="molecule type" value="Genomic_DNA"/>
</dbReference>
<dbReference type="PANTHER" id="PTHR13789:SF309">
    <property type="entry name" value="PUTATIVE (AFU_ORTHOLOGUE AFUA_6G14510)-RELATED"/>
    <property type="match status" value="1"/>
</dbReference>
<dbReference type="AlphaFoldDB" id="A0A553JQ29"/>
<dbReference type="PRINTS" id="PR00420">
    <property type="entry name" value="RNGMNOXGNASE"/>
</dbReference>
<evidence type="ECO:0000259" key="3">
    <source>
        <dbReference type="Pfam" id="PF01494"/>
    </source>
</evidence>
<keyword evidence="1" id="KW-0560">Oxidoreductase</keyword>
<protein>
    <submittedName>
        <fullName evidence="4">FAD-dependent monooxygenase</fullName>
    </submittedName>
</protein>
<dbReference type="Gene3D" id="3.50.50.60">
    <property type="entry name" value="FAD/NAD(P)-binding domain"/>
    <property type="match status" value="1"/>
</dbReference>
<dbReference type="SUPFAM" id="SSF51905">
    <property type="entry name" value="FAD/NAD(P)-binding domain"/>
    <property type="match status" value="1"/>
</dbReference>
<dbReference type="Proteomes" id="UP000318126">
    <property type="component" value="Unassembled WGS sequence"/>
</dbReference>
<gene>
    <name evidence="4" type="ORF">FN961_09285</name>
</gene>
<name>A0A553JQ29_SHEHA</name>
<keyword evidence="5" id="KW-1185">Reference proteome</keyword>
<reference evidence="5" key="1">
    <citation type="submission" date="2019-07" db="EMBL/GenBank/DDBJ databases">
        <title>Shewanella sp. YLB-08 draft genomic sequence.</title>
        <authorList>
            <person name="Yu L."/>
        </authorList>
    </citation>
    <scope>NUCLEOTIDE SEQUENCE [LARGE SCALE GENOMIC DNA]</scope>
    <source>
        <strain evidence="5">JCM 20706</strain>
    </source>
</reference>
<feature type="domain" description="FAD-binding" evidence="3">
    <location>
        <begin position="3"/>
        <end position="325"/>
    </location>
</feature>
<organism evidence="4 5">
    <name type="scientific">Shewanella hanedai</name>
    <name type="common">Alteromonas hanedai</name>
    <dbReference type="NCBI Taxonomy" id="25"/>
    <lineage>
        <taxon>Bacteria</taxon>
        <taxon>Pseudomonadati</taxon>
        <taxon>Pseudomonadota</taxon>
        <taxon>Gammaproteobacteria</taxon>
        <taxon>Alteromonadales</taxon>
        <taxon>Shewanellaceae</taxon>
        <taxon>Shewanella</taxon>
    </lineage>
</organism>
<dbReference type="InterPro" id="IPR002938">
    <property type="entry name" value="FAD-bd"/>
</dbReference>
<keyword evidence="2 4" id="KW-0503">Monooxygenase</keyword>
<evidence type="ECO:0000256" key="1">
    <source>
        <dbReference type="ARBA" id="ARBA00023002"/>
    </source>
</evidence>
<dbReference type="InterPro" id="IPR050493">
    <property type="entry name" value="FAD-dep_Monooxygenase_BioMet"/>
</dbReference>
<accession>A0A553JQ29</accession>
<dbReference type="GO" id="GO:0071949">
    <property type="term" value="F:FAD binding"/>
    <property type="evidence" value="ECO:0007669"/>
    <property type="project" value="InterPro"/>
</dbReference>
<evidence type="ECO:0000313" key="4">
    <source>
        <dbReference type="EMBL" id="TRY14584.1"/>
    </source>
</evidence>
<evidence type="ECO:0000313" key="5">
    <source>
        <dbReference type="Proteomes" id="UP000318126"/>
    </source>
</evidence>
<dbReference type="PANTHER" id="PTHR13789">
    <property type="entry name" value="MONOOXYGENASE"/>
    <property type="match status" value="1"/>
</dbReference>
<dbReference type="InterPro" id="IPR036188">
    <property type="entry name" value="FAD/NAD-bd_sf"/>
</dbReference>
<dbReference type="RefSeq" id="WP_143564282.1">
    <property type="nucleotide sequence ID" value="NZ_BMPL01000007.1"/>
</dbReference>
<comment type="caution">
    <text evidence="4">The sequence shown here is derived from an EMBL/GenBank/DDBJ whole genome shotgun (WGS) entry which is preliminary data.</text>
</comment>
<sequence length="374" mass="42150">MRILIVGAGIAGLALARRLDKLQLDYTLIERSLGWSNDGAGICLPANAVAGLEKLGLKDKLLAISYAVHKIRYVKPNGTLLSSASLKIPPFNQQPFLALPRAELLNLLRKGMESKVRFGKTLLSIEQLTNGVSVTFNDGKTEQFDCVIGADGINSQVRELAFEEPDLEDLHVTNWRFLIDQETADLQPTYYLGSDSFFMRYPMPDNKIYCYAHILDKQQKWAQKQDKQWLLTRFNGFEDKVLEAIKAIPSNDDIIPGRLKSVVSREVYSGSILLIGDALHGCPPALQQGVGMGLEDVHCLADLLAKYQNVETVFSHFKQQRLERISWVIDESNRVIRLASKGRTFLGRVIRNFIIRKNGPANVNGWRKLLLWDR</sequence>
<proteinExistence type="predicted"/>
<dbReference type="Pfam" id="PF01494">
    <property type="entry name" value="FAD_binding_3"/>
    <property type="match status" value="1"/>
</dbReference>